<reference evidence="2 3" key="1">
    <citation type="submission" date="2017-06" db="EMBL/GenBank/DDBJ databases">
        <authorList>
            <person name="Kim H.J."/>
            <person name="Triplett B.A."/>
        </authorList>
    </citation>
    <scope>NUCLEOTIDE SEQUENCE [LARGE SCALE GENOMIC DNA]</scope>
    <source>
        <strain evidence="2 3">DSM 25597</strain>
    </source>
</reference>
<evidence type="ECO:0000313" key="2">
    <source>
        <dbReference type="EMBL" id="SNR77146.1"/>
    </source>
</evidence>
<name>A0A238Z1C6_9FLAO</name>
<keyword evidence="3" id="KW-1185">Reference proteome</keyword>
<dbReference type="OrthoDB" id="9791262at2"/>
<sequence length="279" mass="32100">MKLTTAQIDHYHENGFLIVDGLFTEDEVQGIRDGVHQIDDKPMPNIIREENGAIRSVFAPQTIREEFDWLYKQERLVVPTQQLLNDPSIYLYQYKLNNKKAFGGGIWEWHQDYPFWHIDDGVKESNMLSVMVLLQDTDHAQGPLMFIPRSHTTGIADFQHKEHLTEGTIALENSLNGDLKFTIKNELIKKMVDQDGIEPGIGKIGTAIFFHPNVYHGSNANISPYDRNTAIMTYNVTSNLPEDRKEKNRPDYICLRDFNPIQIDNRSIREVTQSISVSI</sequence>
<dbReference type="Gene3D" id="2.60.120.620">
    <property type="entry name" value="q2cbj1_9rhob like domain"/>
    <property type="match status" value="1"/>
</dbReference>
<dbReference type="SUPFAM" id="SSF51197">
    <property type="entry name" value="Clavaminate synthase-like"/>
    <property type="match status" value="1"/>
</dbReference>
<dbReference type="GO" id="GO:0005506">
    <property type="term" value="F:iron ion binding"/>
    <property type="evidence" value="ECO:0007669"/>
    <property type="project" value="UniProtKB-ARBA"/>
</dbReference>
<organism evidence="2 3">
    <name type="scientific">Dokdonia pacifica</name>
    <dbReference type="NCBI Taxonomy" id="1627892"/>
    <lineage>
        <taxon>Bacteria</taxon>
        <taxon>Pseudomonadati</taxon>
        <taxon>Bacteroidota</taxon>
        <taxon>Flavobacteriia</taxon>
        <taxon>Flavobacteriales</taxon>
        <taxon>Flavobacteriaceae</taxon>
        <taxon>Dokdonia</taxon>
    </lineage>
</organism>
<comment type="cofactor">
    <cofactor evidence="1">
        <name>Fe(2+)</name>
        <dbReference type="ChEBI" id="CHEBI:29033"/>
    </cofactor>
</comment>
<dbReference type="EMBL" id="FZNY01000002">
    <property type="protein sequence ID" value="SNR77146.1"/>
    <property type="molecule type" value="Genomic_DNA"/>
</dbReference>
<dbReference type="Proteomes" id="UP000198379">
    <property type="component" value="Unassembled WGS sequence"/>
</dbReference>
<gene>
    <name evidence="2" type="ORF">SAMN06265376_102530</name>
</gene>
<dbReference type="Pfam" id="PF05721">
    <property type="entry name" value="PhyH"/>
    <property type="match status" value="1"/>
</dbReference>
<dbReference type="RefSeq" id="WP_089371267.1">
    <property type="nucleotide sequence ID" value="NZ_BMEP01000001.1"/>
</dbReference>
<protein>
    <submittedName>
        <fullName evidence="2">Ectoine hydroxylase</fullName>
    </submittedName>
</protein>
<evidence type="ECO:0000256" key="1">
    <source>
        <dbReference type="ARBA" id="ARBA00001954"/>
    </source>
</evidence>
<dbReference type="PANTHER" id="PTHR20883:SF48">
    <property type="entry name" value="ECTOINE DIOXYGENASE"/>
    <property type="match status" value="1"/>
</dbReference>
<dbReference type="PANTHER" id="PTHR20883">
    <property type="entry name" value="PHYTANOYL-COA DIOXYGENASE DOMAIN CONTAINING 1"/>
    <property type="match status" value="1"/>
</dbReference>
<evidence type="ECO:0000313" key="3">
    <source>
        <dbReference type="Proteomes" id="UP000198379"/>
    </source>
</evidence>
<dbReference type="GO" id="GO:0016706">
    <property type="term" value="F:2-oxoglutarate-dependent dioxygenase activity"/>
    <property type="evidence" value="ECO:0007669"/>
    <property type="project" value="UniProtKB-ARBA"/>
</dbReference>
<proteinExistence type="predicted"/>
<accession>A0A238Z1C6</accession>
<dbReference type="AlphaFoldDB" id="A0A238Z1C6"/>
<dbReference type="InterPro" id="IPR008775">
    <property type="entry name" value="Phytyl_CoA_dOase-like"/>
</dbReference>